<protein>
    <submittedName>
        <fullName evidence="1">Uncharacterized protein</fullName>
    </submittedName>
</protein>
<proteinExistence type="predicted"/>
<dbReference type="Proteomes" id="UP001057375">
    <property type="component" value="Unassembled WGS sequence"/>
</dbReference>
<gene>
    <name evidence="1" type="ORF">ADUPG1_004505</name>
</gene>
<accession>A0ABQ5JYD2</accession>
<evidence type="ECO:0000313" key="1">
    <source>
        <dbReference type="EMBL" id="GKT22333.1"/>
    </source>
</evidence>
<comment type="caution">
    <text evidence="1">The sequence shown here is derived from an EMBL/GenBank/DDBJ whole genome shotgun (WGS) entry which is preliminary data.</text>
</comment>
<evidence type="ECO:0000313" key="2">
    <source>
        <dbReference type="Proteomes" id="UP001057375"/>
    </source>
</evidence>
<reference evidence="1" key="1">
    <citation type="submission" date="2022-03" db="EMBL/GenBank/DDBJ databases">
        <title>Draft genome sequence of Aduncisulcus paluster, a free-living microaerophilic Fornicata.</title>
        <authorList>
            <person name="Yuyama I."/>
            <person name="Kume K."/>
            <person name="Tamura T."/>
            <person name="Inagaki Y."/>
            <person name="Hashimoto T."/>
        </authorList>
    </citation>
    <scope>NUCLEOTIDE SEQUENCE</scope>
    <source>
        <strain evidence="1">NY0171</strain>
    </source>
</reference>
<sequence length="78" mass="8458">MLIATFVESWICVLCISAPCLGGVVAKRFIHRLSSFGVTSLLCALVQNFNGTKQVKTLTPIGALSLLMDVAMIDNRME</sequence>
<name>A0ABQ5JYD2_9EUKA</name>
<feature type="non-terminal residue" evidence="1">
    <location>
        <position position="78"/>
    </location>
</feature>
<dbReference type="EMBL" id="BQXS01006769">
    <property type="protein sequence ID" value="GKT22333.1"/>
    <property type="molecule type" value="Genomic_DNA"/>
</dbReference>
<organism evidence="1 2">
    <name type="scientific">Aduncisulcus paluster</name>
    <dbReference type="NCBI Taxonomy" id="2918883"/>
    <lineage>
        <taxon>Eukaryota</taxon>
        <taxon>Metamonada</taxon>
        <taxon>Carpediemonas-like organisms</taxon>
        <taxon>Aduncisulcus</taxon>
    </lineage>
</organism>
<keyword evidence="2" id="KW-1185">Reference proteome</keyword>